<evidence type="ECO:0000256" key="1">
    <source>
        <dbReference type="SAM" id="MobiDB-lite"/>
    </source>
</evidence>
<sequence>MFSSLADDDDRCSHARTRSPVRGAEVLQRSIELIWFSAFSSEKERKFWHSAPPTANAIERTANSVQSFDLSQMLPPASGLF</sequence>
<geneLocation type="plasmid" evidence="3">
    <name>prccge525c</name>
</geneLocation>
<organism evidence="2 3">
    <name type="scientific">Rhizobium jaguaris</name>
    <dbReference type="NCBI Taxonomy" id="1312183"/>
    <lineage>
        <taxon>Bacteria</taxon>
        <taxon>Pseudomonadati</taxon>
        <taxon>Pseudomonadota</taxon>
        <taxon>Alphaproteobacteria</taxon>
        <taxon>Hyphomicrobiales</taxon>
        <taxon>Rhizobiaceae</taxon>
        <taxon>Rhizobium/Agrobacterium group</taxon>
        <taxon>Rhizobium</taxon>
    </lineage>
</organism>
<feature type="region of interest" description="Disordered" evidence="1">
    <location>
        <begin position="1"/>
        <end position="21"/>
    </location>
</feature>
<evidence type="ECO:0000313" key="2">
    <source>
        <dbReference type="EMBL" id="AYG63457.1"/>
    </source>
</evidence>
<reference evidence="2 3" key="1">
    <citation type="submission" date="2018-10" db="EMBL/GenBank/DDBJ databases">
        <title>Rhizobium etli, R. leguminosarum and a new Rhizobium genospecies from Phaseolus dumosus.</title>
        <authorList>
            <person name="Ramirez-Puebla S.T."/>
            <person name="Rogel-Hernandez M.A."/>
            <person name="Guerrero G."/>
            <person name="Ormeno-Orrillo E."/>
            <person name="Martinez-Romero J.C."/>
            <person name="Negrete-Yankelevich S."/>
            <person name="Martinez-Romero E."/>
        </authorList>
    </citation>
    <scope>NUCLEOTIDE SEQUENCE [LARGE SCALE GENOMIC DNA]</scope>
    <source>
        <strain evidence="2 3">CCGE525</strain>
        <plasmid evidence="3">prccge525c</plasmid>
    </source>
</reference>
<evidence type="ECO:0000313" key="3">
    <source>
        <dbReference type="Proteomes" id="UP000282195"/>
    </source>
</evidence>
<protein>
    <submittedName>
        <fullName evidence="2">Uncharacterized protein</fullName>
    </submittedName>
</protein>
<feature type="compositionally biased region" description="Acidic residues" evidence="1">
    <location>
        <begin position="1"/>
        <end position="10"/>
    </location>
</feature>
<dbReference type="Proteomes" id="UP000282195">
    <property type="component" value="Plasmid pRCCGE525c"/>
</dbReference>
<gene>
    <name evidence="2" type="ORF">CCGE525_32935</name>
</gene>
<dbReference type="EMBL" id="CP032695">
    <property type="protein sequence ID" value="AYG63457.1"/>
    <property type="molecule type" value="Genomic_DNA"/>
</dbReference>
<accession>A0A387G0U0</accession>
<name>A0A387G0U0_9HYPH</name>
<dbReference type="AlphaFoldDB" id="A0A387G0U0"/>
<proteinExistence type="predicted"/>
<keyword evidence="3" id="KW-1185">Reference proteome</keyword>
<dbReference type="OrthoDB" id="4494979at2"/>
<dbReference type="KEGG" id="rjg:CCGE525_32935"/>
<keyword evidence="2" id="KW-0614">Plasmid</keyword>